<comment type="caution">
    <text evidence="1">The sequence shown here is derived from an EMBL/GenBank/DDBJ whole genome shotgun (WGS) entry which is preliminary data.</text>
</comment>
<dbReference type="Gene3D" id="3.30.70.2050">
    <property type="match status" value="1"/>
</dbReference>
<sequence>MNQKQIKTCLMAILALFIIVGCGKKEVKPVAINEETDKCEICHMAVKDNEFATEIMLENGKSMVFDDIGCMYKWMQENSDKKIAHSFVKDYDSKEWIEADTASYVYDKPIKTPMAYNVISFTDKKGAQSFINQHGGSLLTYEKLEHHSWEKNEEMVKEMKEKMKMHDSEDSMEMEHSEDSH</sequence>
<keyword evidence="2" id="KW-1185">Reference proteome</keyword>
<dbReference type="SUPFAM" id="SSF160387">
    <property type="entry name" value="NosL/MerB-like"/>
    <property type="match status" value="1"/>
</dbReference>
<name>A0ABW8R9Q7_9BACI</name>
<dbReference type="Proteomes" id="UP001623041">
    <property type="component" value="Unassembled WGS sequence"/>
</dbReference>
<accession>A0ABW8R9Q7</accession>
<dbReference type="EMBL" id="JBJHQH010000001">
    <property type="protein sequence ID" value="MFK9090183.1"/>
    <property type="molecule type" value="Genomic_DNA"/>
</dbReference>
<evidence type="ECO:0000313" key="1">
    <source>
        <dbReference type="EMBL" id="MFK9090183.1"/>
    </source>
</evidence>
<dbReference type="RefSeq" id="WP_406578883.1">
    <property type="nucleotide sequence ID" value="NZ_JBJHQH010000001.1"/>
</dbReference>
<dbReference type="InterPro" id="IPR008719">
    <property type="entry name" value="N2O_reductase_NosL"/>
</dbReference>
<proteinExistence type="predicted"/>
<reference evidence="1 2" key="1">
    <citation type="submission" date="2024-11" db="EMBL/GenBank/DDBJ databases">
        <authorList>
            <person name="Lucas J.A."/>
        </authorList>
    </citation>
    <scope>NUCLEOTIDE SEQUENCE [LARGE SCALE GENOMIC DNA]</scope>
    <source>
        <strain evidence="1 2">Z 5.4</strain>
    </source>
</reference>
<evidence type="ECO:0000313" key="2">
    <source>
        <dbReference type="Proteomes" id="UP001623041"/>
    </source>
</evidence>
<gene>
    <name evidence="1" type="ORF">ACJEBI_01640</name>
</gene>
<dbReference type="PROSITE" id="PS51257">
    <property type="entry name" value="PROKAR_LIPOPROTEIN"/>
    <property type="match status" value="1"/>
</dbReference>
<protein>
    <submittedName>
        <fullName evidence="1">Nitrous oxide reductase accessory protein NosL</fullName>
    </submittedName>
</protein>
<dbReference type="PANTHER" id="PTHR41247:SF1">
    <property type="entry name" value="HTH-TYPE TRANSCRIPTIONAL REPRESSOR YCNK"/>
    <property type="match status" value="1"/>
</dbReference>
<organism evidence="1 2">
    <name type="scientific">Bacillus salipaludis</name>
    <dbReference type="NCBI Taxonomy" id="2547811"/>
    <lineage>
        <taxon>Bacteria</taxon>
        <taxon>Bacillati</taxon>
        <taxon>Bacillota</taxon>
        <taxon>Bacilli</taxon>
        <taxon>Bacillales</taxon>
        <taxon>Bacillaceae</taxon>
        <taxon>Bacillus</taxon>
    </lineage>
</organism>
<dbReference type="PANTHER" id="PTHR41247">
    <property type="entry name" value="HTH-TYPE TRANSCRIPTIONAL REPRESSOR YCNK"/>
    <property type="match status" value="1"/>
</dbReference>
<dbReference type="Pfam" id="PF05573">
    <property type="entry name" value="NosL"/>
    <property type="match status" value="1"/>
</dbReference>